<keyword evidence="3" id="KW-0597">Phosphoprotein</keyword>
<dbReference type="InterPro" id="IPR007604">
    <property type="entry name" value="CP2"/>
</dbReference>
<keyword evidence="6" id="KW-0804">Transcription</keyword>
<evidence type="ECO:0000256" key="4">
    <source>
        <dbReference type="ARBA" id="ARBA00023015"/>
    </source>
</evidence>
<keyword evidence="7 9" id="KW-0539">Nucleus</keyword>
<dbReference type="PROSITE" id="PS51968">
    <property type="entry name" value="GRH_CP2_DB"/>
    <property type="match status" value="1"/>
</dbReference>
<dbReference type="PANTHER" id="PTHR11037:SF13">
    <property type="entry name" value="UPSTREAM-BINDING PROTEIN 1"/>
    <property type="match status" value="1"/>
</dbReference>
<keyword evidence="13" id="KW-1185">Reference proteome</keyword>
<organism evidence="12 13">
    <name type="scientific">Takifugu rubripes</name>
    <name type="common">Japanese pufferfish</name>
    <name type="synonym">Fugu rubripes</name>
    <dbReference type="NCBI Taxonomy" id="31033"/>
    <lineage>
        <taxon>Eukaryota</taxon>
        <taxon>Metazoa</taxon>
        <taxon>Chordata</taxon>
        <taxon>Craniata</taxon>
        <taxon>Vertebrata</taxon>
        <taxon>Euteleostomi</taxon>
        <taxon>Actinopterygii</taxon>
        <taxon>Neopterygii</taxon>
        <taxon>Teleostei</taxon>
        <taxon>Neoteleostei</taxon>
        <taxon>Acanthomorphata</taxon>
        <taxon>Eupercaria</taxon>
        <taxon>Tetraodontiformes</taxon>
        <taxon>Tetradontoidea</taxon>
        <taxon>Tetraodontidae</taxon>
        <taxon>Takifugu</taxon>
    </lineage>
</organism>
<dbReference type="Proteomes" id="UP000005226">
    <property type="component" value="Chromosome 12"/>
</dbReference>
<dbReference type="GO" id="GO:0000978">
    <property type="term" value="F:RNA polymerase II cis-regulatory region sequence-specific DNA binding"/>
    <property type="evidence" value="ECO:0007669"/>
    <property type="project" value="TreeGrafter"/>
</dbReference>
<dbReference type="FunFam" id="1.10.150.50:FF:000036">
    <property type="entry name" value="upstream-binding protein 1 isoform X1"/>
    <property type="match status" value="1"/>
</dbReference>
<protein>
    <recommendedName>
        <fullName evidence="8">Upstream-binding protein 1</fullName>
    </recommendedName>
</protein>
<dbReference type="SUPFAM" id="SSF47769">
    <property type="entry name" value="SAM/Pointed domain"/>
    <property type="match status" value="1"/>
</dbReference>
<sequence length="504" mass="56549">MAWVLKMDDATIESGLVHDFDASLSGIGQELGAGAYSMSDVLALPIFKQEKTSLPPEHETKNPPFQYVLCAATSPAVKLHDETLTYLNQGQSYEVRMLDNRKPGELPELNNKMVKSTVRVVFHDRRLQYTEHQQLEGWKWNRPGDRLLDIDIPMSVGIVEPKTHPSQLNAAEFLWDMKKRTSVFVQVHCISTEFTPRKHGGEKGVPFRIQIDTFALGDTVEYTEHLHSASCQIKVFKPKGADRKQKTDREKMEKRTAQEKEKYQPSYDTTILSECSPWPDKAYVSTNQAATPSFSSTPLSTYTASSVPDRYECVGVSAPSSDACFCRIVQQLSPTASIQDTQKWLLKNRFNSYARLFSNFSGSDLLKLTREDVVQICGPADGIRLFNALKSRSVRPRLTVYVCQESPADERQGSTENGENSISPVYHALYLEEPTAAELIRKIACVCGLPLGTINQVYRQGPMGILILLSDQMVYNFPDESSFLISTVKGQLLMLVLSCNIIDL</sequence>
<dbReference type="eggNOG" id="KOG4091">
    <property type="taxonomic scope" value="Eukaryota"/>
</dbReference>
<dbReference type="Pfam" id="PF25416">
    <property type="entry name" value="GRHL1_C"/>
    <property type="match status" value="1"/>
</dbReference>
<reference evidence="12 13" key="1">
    <citation type="journal article" date="2011" name="Genome Biol. Evol.">
        <title>Integration of the genetic map and genome assembly of fugu facilitates insights into distinct features of genome evolution in teleosts and mammals.</title>
        <authorList>
            <person name="Kai W."/>
            <person name="Kikuchi K."/>
            <person name="Tohari S."/>
            <person name="Chew A.K."/>
            <person name="Tay A."/>
            <person name="Fujiwara A."/>
            <person name="Hosoya S."/>
            <person name="Suetake H."/>
            <person name="Naruse K."/>
            <person name="Brenner S."/>
            <person name="Suzuki Y."/>
            <person name="Venkatesh B."/>
        </authorList>
    </citation>
    <scope>NUCLEOTIDE SEQUENCE [LARGE SCALE GENOMIC DNA]</scope>
</reference>
<accession>H2UCI3</accession>
<evidence type="ECO:0000256" key="8">
    <source>
        <dbReference type="ARBA" id="ARBA00067531"/>
    </source>
</evidence>
<dbReference type="GO" id="GO:0005634">
    <property type="term" value="C:nucleus"/>
    <property type="evidence" value="ECO:0007669"/>
    <property type="project" value="UniProtKB-SubCell"/>
</dbReference>
<name>H2UCI3_TAKRU</name>
<comment type="subcellular location">
    <subcellularLocation>
        <location evidence="1 9">Nucleus</location>
    </subcellularLocation>
</comment>
<dbReference type="Pfam" id="PF04516">
    <property type="entry name" value="CP2"/>
    <property type="match status" value="1"/>
</dbReference>
<keyword evidence="4" id="KW-0805">Transcription regulation</keyword>
<evidence type="ECO:0000256" key="1">
    <source>
        <dbReference type="ARBA" id="ARBA00004123"/>
    </source>
</evidence>
<reference evidence="12" key="3">
    <citation type="submission" date="2025-09" db="UniProtKB">
        <authorList>
            <consortium name="Ensembl"/>
        </authorList>
    </citation>
    <scope>IDENTIFICATION</scope>
</reference>
<feature type="domain" description="Grh/CP2 DB" evidence="11">
    <location>
        <begin position="61"/>
        <end position="298"/>
    </location>
</feature>
<dbReference type="GO" id="GO:0001228">
    <property type="term" value="F:DNA-binding transcription activator activity, RNA polymerase II-specific"/>
    <property type="evidence" value="ECO:0007669"/>
    <property type="project" value="TreeGrafter"/>
</dbReference>
<dbReference type="Ensembl" id="ENSTRUT00000034778.3">
    <property type="protein sequence ID" value="ENSTRUP00000034652.3"/>
    <property type="gene ID" value="ENSTRUG00000013570.3"/>
</dbReference>
<evidence type="ECO:0000256" key="10">
    <source>
        <dbReference type="SAM" id="MobiDB-lite"/>
    </source>
</evidence>
<gene>
    <name evidence="12" type="primary">ubp1</name>
</gene>
<dbReference type="Pfam" id="PF18016">
    <property type="entry name" value="SAM_3"/>
    <property type="match status" value="1"/>
</dbReference>
<dbReference type="InterPro" id="IPR040167">
    <property type="entry name" value="TF_CP2-like"/>
</dbReference>
<feature type="region of interest" description="Disordered" evidence="10">
    <location>
        <begin position="240"/>
        <end position="260"/>
    </location>
</feature>
<evidence type="ECO:0000256" key="2">
    <source>
        <dbReference type="ARBA" id="ARBA00010852"/>
    </source>
</evidence>
<evidence type="ECO:0000256" key="7">
    <source>
        <dbReference type="ARBA" id="ARBA00023242"/>
    </source>
</evidence>
<evidence type="ECO:0000259" key="11">
    <source>
        <dbReference type="PROSITE" id="PS51968"/>
    </source>
</evidence>
<dbReference type="InterPro" id="IPR041418">
    <property type="entry name" value="SAM_3"/>
</dbReference>
<evidence type="ECO:0000256" key="5">
    <source>
        <dbReference type="ARBA" id="ARBA00023125"/>
    </source>
</evidence>
<evidence type="ECO:0000256" key="6">
    <source>
        <dbReference type="ARBA" id="ARBA00023163"/>
    </source>
</evidence>
<evidence type="ECO:0000256" key="9">
    <source>
        <dbReference type="PROSITE-ProRule" id="PRU01313"/>
    </source>
</evidence>
<dbReference type="AlphaFoldDB" id="H2UCI3"/>
<dbReference type="Gene3D" id="1.10.150.50">
    <property type="entry name" value="Transcription Factor, Ets-1"/>
    <property type="match status" value="1"/>
</dbReference>
<dbReference type="InterPro" id="IPR013761">
    <property type="entry name" value="SAM/pointed_sf"/>
</dbReference>
<comment type="similarity">
    <text evidence="2">Belongs to the grh/CP2 family. CP2 subfamily.</text>
</comment>
<reference evidence="12" key="2">
    <citation type="submission" date="2025-08" db="UniProtKB">
        <authorList>
            <consortium name="Ensembl"/>
        </authorList>
    </citation>
    <scope>IDENTIFICATION</scope>
</reference>
<dbReference type="InterPro" id="IPR057520">
    <property type="entry name" value="GRHL1/CP2_C"/>
</dbReference>
<keyword evidence="5 9" id="KW-0238">DNA-binding</keyword>
<dbReference type="GeneTree" id="ENSGT00940000156148"/>
<evidence type="ECO:0000313" key="12">
    <source>
        <dbReference type="Ensembl" id="ENSTRUP00000034652.3"/>
    </source>
</evidence>
<proteinExistence type="inferred from homology"/>
<dbReference type="PANTHER" id="PTHR11037">
    <property type="entry name" value="TRANSCRIPTION FACTOR CP2"/>
    <property type="match status" value="1"/>
</dbReference>
<evidence type="ECO:0000256" key="3">
    <source>
        <dbReference type="ARBA" id="ARBA00022553"/>
    </source>
</evidence>
<evidence type="ECO:0000313" key="13">
    <source>
        <dbReference type="Proteomes" id="UP000005226"/>
    </source>
</evidence>